<evidence type="ECO:0000313" key="1">
    <source>
        <dbReference type="EMBL" id="GAI10094.1"/>
    </source>
</evidence>
<protein>
    <submittedName>
        <fullName evidence="1">Uncharacterized protein</fullName>
    </submittedName>
</protein>
<accession>X1MUQ0</accession>
<comment type="caution">
    <text evidence="1">The sequence shown here is derived from an EMBL/GenBank/DDBJ whole genome shotgun (WGS) entry which is preliminary data.</text>
</comment>
<proteinExistence type="predicted"/>
<sequence length="113" mass="12983">MMVQENQVNLQEQNQWEAGPGEELKIPEVYISRLKFEIVAFTMKKDFTFRCSEYEQVPGGGWRFANVIIDTSKLNPKGEVELQRFTYHPEIVLVNVPIMVIPAVEELIPGEAD</sequence>
<reference evidence="1" key="1">
    <citation type="journal article" date="2014" name="Front. Microbiol.">
        <title>High frequency of phylogenetically diverse reductive dehalogenase-homologous genes in deep subseafloor sedimentary metagenomes.</title>
        <authorList>
            <person name="Kawai M."/>
            <person name="Futagami T."/>
            <person name="Toyoda A."/>
            <person name="Takaki Y."/>
            <person name="Nishi S."/>
            <person name="Hori S."/>
            <person name="Arai W."/>
            <person name="Tsubouchi T."/>
            <person name="Morono Y."/>
            <person name="Uchiyama I."/>
            <person name="Ito T."/>
            <person name="Fujiyama A."/>
            <person name="Inagaki F."/>
            <person name="Takami H."/>
        </authorList>
    </citation>
    <scope>NUCLEOTIDE SEQUENCE</scope>
    <source>
        <strain evidence="1">Expedition CK06-06</strain>
    </source>
</reference>
<dbReference type="EMBL" id="BARV01011614">
    <property type="protein sequence ID" value="GAI10094.1"/>
    <property type="molecule type" value="Genomic_DNA"/>
</dbReference>
<gene>
    <name evidence="1" type="ORF">S06H3_21936</name>
</gene>
<name>X1MUQ0_9ZZZZ</name>
<organism evidence="1">
    <name type="scientific">marine sediment metagenome</name>
    <dbReference type="NCBI Taxonomy" id="412755"/>
    <lineage>
        <taxon>unclassified sequences</taxon>
        <taxon>metagenomes</taxon>
        <taxon>ecological metagenomes</taxon>
    </lineage>
</organism>
<dbReference type="AlphaFoldDB" id="X1MUQ0"/>